<comment type="caution">
    <text evidence="1">The sequence shown here is derived from an EMBL/GenBank/DDBJ whole genome shotgun (WGS) entry which is preliminary data.</text>
</comment>
<sequence>PVVNNPLNPLNLPPIATIGKSLIVTGDIMKYNFGLLKLRPERMVDFESLKANDFDIEDLFIKQG</sequence>
<evidence type="ECO:0000313" key="2">
    <source>
        <dbReference type="Proteomes" id="UP000265520"/>
    </source>
</evidence>
<proteinExistence type="predicted"/>
<keyword evidence="2" id="KW-1185">Reference proteome</keyword>
<evidence type="ECO:0000313" key="1">
    <source>
        <dbReference type="EMBL" id="MCI51186.1"/>
    </source>
</evidence>
<feature type="non-terminal residue" evidence="1">
    <location>
        <position position="1"/>
    </location>
</feature>
<accession>A0A392STI7</accession>
<protein>
    <submittedName>
        <fullName evidence="1">Uncharacterized protein</fullName>
    </submittedName>
</protein>
<name>A0A392STI7_9FABA</name>
<dbReference type="AlphaFoldDB" id="A0A392STI7"/>
<dbReference type="Proteomes" id="UP000265520">
    <property type="component" value="Unassembled WGS sequence"/>
</dbReference>
<reference evidence="1 2" key="1">
    <citation type="journal article" date="2018" name="Front. Plant Sci.">
        <title>Red Clover (Trifolium pratense) and Zigzag Clover (T. medium) - A Picture of Genomic Similarities and Differences.</title>
        <authorList>
            <person name="Dluhosova J."/>
            <person name="Istvanek J."/>
            <person name="Nedelnik J."/>
            <person name="Repkova J."/>
        </authorList>
    </citation>
    <scope>NUCLEOTIDE SEQUENCE [LARGE SCALE GENOMIC DNA]</scope>
    <source>
        <strain evidence="2">cv. 10/8</strain>
        <tissue evidence="1">Leaf</tissue>
    </source>
</reference>
<organism evidence="1 2">
    <name type="scientific">Trifolium medium</name>
    <dbReference type="NCBI Taxonomy" id="97028"/>
    <lineage>
        <taxon>Eukaryota</taxon>
        <taxon>Viridiplantae</taxon>
        <taxon>Streptophyta</taxon>
        <taxon>Embryophyta</taxon>
        <taxon>Tracheophyta</taxon>
        <taxon>Spermatophyta</taxon>
        <taxon>Magnoliopsida</taxon>
        <taxon>eudicotyledons</taxon>
        <taxon>Gunneridae</taxon>
        <taxon>Pentapetalae</taxon>
        <taxon>rosids</taxon>
        <taxon>fabids</taxon>
        <taxon>Fabales</taxon>
        <taxon>Fabaceae</taxon>
        <taxon>Papilionoideae</taxon>
        <taxon>50 kb inversion clade</taxon>
        <taxon>NPAAA clade</taxon>
        <taxon>Hologalegina</taxon>
        <taxon>IRL clade</taxon>
        <taxon>Trifolieae</taxon>
        <taxon>Trifolium</taxon>
    </lineage>
</organism>
<dbReference type="EMBL" id="LXQA010428065">
    <property type="protein sequence ID" value="MCI51186.1"/>
    <property type="molecule type" value="Genomic_DNA"/>
</dbReference>